<name>A0A9D3YRD4_DREPO</name>
<dbReference type="AlphaFoldDB" id="A0A9D3YRD4"/>
<dbReference type="Proteomes" id="UP000828390">
    <property type="component" value="Unassembled WGS sequence"/>
</dbReference>
<evidence type="ECO:0000313" key="2">
    <source>
        <dbReference type="EMBL" id="KAH3702808.1"/>
    </source>
</evidence>
<dbReference type="EMBL" id="JAIWYP010000015">
    <property type="protein sequence ID" value="KAH3702808.1"/>
    <property type="molecule type" value="Genomic_DNA"/>
</dbReference>
<gene>
    <name evidence="2" type="ORF">DPMN_077834</name>
</gene>
<keyword evidence="3" id="KW-1185">Reference proteome</keyword>
<protein>
    <submittedName>
        <fullName evidence="2">Uncharacterized protein</fullName>
    </submittedName>
</protein>
<feature type="region of interest" description="Disordered" evidence="1">
    <location>
        <begin position="51"/>
        <end position="78"/>
    </location>
</feature>
<reference evidence="2" key="1">
    <citation type="journal article" date="2019" name="bioRxiv">
        <title>The Genome of the Zebra Mussel, Dreissena polymorpha: A Resource for Invasive Species Research.</title>
        <authorList>
            <person name="McCartney M.A."/>
            <person name="Auch B."/>
            <person name="Kono T."/>
            <person name="Mallez S."/>
            <person name="Zhang Y."/>
            <person name="Obille A."/>
            <person name="Becker A."/>
            <person name="Abrahante J.E."/>
            <person name="Garbe J."/>
            <person name="Badalamenti J.P."/>
            <person name="Herman A."/>
            <person name="Mangelson H."/>
            <person name="Liachko I."/>
            <person name="Sullivan S."/>
            <person name="Sone E.D."/>
            <person name="Koren S."/>
            <person name="Silverstein K.A.T."/>
            <person name="Beckman K.B."/>
            <person name="Gohl D.M."/>
        </authorList>
    </citation>
    <scope>NUCLEOTIDE SEQUENCE</scope>
    <source>
        <strain evidence="2">Duluth1</strain>
        <tissue evidence="2">Whole animal</tissue>
    </source>
</reference>
<accession>A0A9D3YRD4</accession>
<comment type="caution">
    <text evidence="2">The sequence shown here is derived from an EMBL/GenBank/DDBJ whole genome shotgun (WGS) entry which is preliminary data.</text>
</comment>
<reference evidence="2" key="2">
    <citation type="submission" date="2020-11" db="EMBL/GenBank/DDBJ databases">
        <authorList>
            <person name="McCartney M.A."/>
            <person name="Auch B."/>
            <person name="Kono T."/>
            <person name="Mallez S."/>
            <person name="Becker A."/>
            <person name="Gohl D.M."/>
            <person name="Silverstein K.A.T."/>
            <person name="Koren S."/>
            <person name="Bechman K.B."/>
            <person name="Herman A."/>
            <person name="Abrahante J.E."/>
            <person name="Garbe J."/>
        </authorList>
    </citation>
    <scope>NUCLEOTIDE SEQUENCE</scope>
    <source>
        <strain evidence="2">Duluth1</strain>
        <tissue evidence="2">Whole animal</tissue>
    </source>
</reference>
<evidence type="ECO:0000256" key="1">
    <source>
        <dbReference type="SAM" id="MobiDB-lite"/>
    </source>
</evidence>
<sequence length="78" mass="9013">MAEEVHGRLSGKSALRRSGFTISFKRSFRRSSKTTTHPSTSVSNLRFDIDIRWPQKGNPGPHQQTMKEQEHTGWWSSR</sequence>
<organism evidence="2 3">
    <name type="scientific">Dreissena polymorpha</name>
    <name type="common">Zebra mussel</name>
    <name type="synonym">Mytilus polymorpha</name>
    <dbReference type="NCBI Taxonomy" id="45954"/>
    <lineage>
        <taxon>Eukaryota</taxon>
        <taxon>Metazoa</taxon>
        <taxon>Spiralia</taxon>
        <taxon>Lophotrochozoa</taxon>
        <taxon>Mollusca</taxon>
        <taxon>Bivalvia</taxon>
        <taxon>Autobranchia</taxon>
        <taxon>Heteroconchia</taxon>
        <taxon>Euheterodonta</taxon>
        <taxon>Imparidentia</taxon>
        <taxon>Neoheterodontei</taxon>
        <taxon>Myida</taxon>
        <taxon>Dreissenoidea</taxon>
        <taxon>Dreissenidae</taxon>
        <taxon>Dreissena</taxon>
    </lineage>
</organism>
<evidence type="ECO:0000313" key="3">
    <source>
        <dbReference type="Proteomes" id="UP000828390"/>
    </source>
</evidence>
<proteinExistence type="predicted"/>